<reference evidence="2" key="1">
    <citation type="journal article" date="2019" name="Int. J. Syst. Evol. Microbiol.">
        <title>The Global Catalogue of Microorganisms (GCM) 10K type strain sequencing project: providing services to taxonomists for standard genome sequencing and annotation.</title>
        <authorList>
            <consortium name="The Broad Institute Genomics Platform"/>
            <consortium name="The Broad Institute Genome Sequencing Center for Infectious Disease"/>
            <person name="Wu L."/>
            <person name="Ma J."/>
        </authorList>
    </citation>
    <scope>NUCLEOTIDE SEQUENCE [LARGE SCALE GENOMIC DNA]</scope>
    <source>
        <strain evidence="2">JCM 16034</strain>
    </source>
</reference>
<protein>
    <recommendedName>
        <fullName evidence="3">PD-(D/E)XK motif protein</fullName>
    </recommendedName>
</protein>
<proteinExistence type="predicted"/>
<sequence length="323" mass="35713">MSDRDLTPETVEDYFSAGVEAAFTLSDSVGAVLEIDPPRQELRLISPALGAEPDVASYERITVERTSLLGKQGDWFRLTVDATRMHYEGYVLIVSIVDQLESGASFRHAVSESLSGLKSLLSSRRRMTDEKEAGLIGELLVLGQIVDSAGEDLAMQAWLGPLAEEHDFGFEEFDAEVKTTRSESRVHVIGSESQLQPATGRTLYLTSIQITLAGASQDGFTLSDLVAQTRKKLDRTRRTFDAAIQGLGWSDNDADLYRTRFQMRSVPRAYLVDEQFPAITGPRLDHVIPQRTLVSAVSYRVDVSHLNYVAPPAPLDDFCEEPS</sequence>
<evidence type="ECO:0008006" key="3">
    <source>
        <dbReference type="Google" id="ProtNLM"/>
    </source>
</evidence>
<dbReference type="Pfam" id="PF14390">
    <property type="entry name" value="DUF4420"/>
    <property type="match status" value="1"/>
</dbReference>
<evidence type="ECO:0000313" key="1">
    <source>
        <dbReference type="EMBL" id="GAA2199986.1"/>
    </source>
</evidence>
<dbReference type="Proteomes" id="UP001500432">
    <property type="component" value="Unassembled WGS sequence"/>
</dbReference>
<dbReference type="RefSeq" id="WP_344299425.1">
    <property type="nucleotide sequence ID" value="NZ_BAAAQW010000005.1"/>
</dbReference>
<gene>
    <name evidence="1" type="ORF">GCM10009849_18600</name>
</gene>
<dbReference type="EMBL" id="BAAAQW010000005">
    <property type="protein sequence ID" value="GAA2199986.1"/>
    <property type="molecule type" value="Genomic_DNA"/>
</dbReference>
<evidence type="ECO:0000313" key="2">
    <source>
        <dbReference type="Proteomes" id="UP001500432"/>
    </source>
</evidence>
<dbReference type="InterPro" id="IPR025534">
    <property type="entry name" value="DUF4420"/>
</dbReference>
<keyword evidence="2" id="KW-1185">Reference proteome</keyword>
<comment type="caution">
    <text evidence="1">The sequence shown here is derived from an EMBL/GenBank/DDBJ whole genome shotgun (WGS) entry which is preliminary data.</text>
</comment>
<accession>A0ABP5NN89</accession>
<organism evidence="1 2">
    <name type="scientific">Sinomonas flava</name>
    <dbReference type="NCBI Taxonomy" id="496857"/>
    <lineage>
        <taxon>Bacteria</taxon>
        <taxon>Bacillati</taxon>
        <taxon>Actinomycetota</taxon>
        <taxon>Actinomycetes</taxon>
        <taxon>Micrococcales</taxon>
        <taxon>Micrococcaceae</taxon>
        <taxon>Sinomonas</taxon>
    </lineage>
</organism>
<name>A0ABP5NN89_9MICC</name>